<reference evidence="1" key="1">
    <citation type="submission" date="2020-07" db="EMBL/GenBank/DDBJ databases">
        <title>Multicomponent nature underlies the extraordinary mechanical properties of spider dragline silk.</title>
        <authorList>
            <person name="Kono N."/>
            <person name="Nakamura H."/>
            <person name="Mori M."/>
            <person name="Yoshida Y."/>
            <person name="Ohtoshi R."/>
            <person name="Malay A.D."/>
            <person name="Moran D.A.P."/>
            <person name="Tomita M."/>
            <person name="Numata K."/>
            <person name="Arakawa K."/>
        </authorList>
    </citation>
    <scope>NUCLEOTIDE SEQUENCE</scope>
</reference>
<organism evidence="1 2">
    <name type="scientific">Trichonephila clavata</name>
    <name type="common">Joro spider</name>
    <name type="synonym">Nephila clavata</name>
    <dbReference type="NCBI Taxonomy" id="2740835"/>
    <lineage>
        <taxon>Eukaryota</taxon>
        <taxon>Metazoa</taxon>
        <taxon>Ecdysozoa</taxon>
        <taxon>Arthropoda</taxon>
        <taxon>Chelicerata</taxon>
        <taxon>Arachnida</taxon>
        <taxon>Araneae</taxon>
        <taxon>Araneomorphae</taxon>
        <taxon>Entelegynae</taxon>
        <taxon>Araneoidea</taxon>
        <taxon>Nephilidae</taxon>
        <taxon>Trichonephila</taxon>
    </lineage>
</organism>
<dbReference type="AlphaFoldDB" id="A0A8X6HAE3"/>
<dbReference type="EMBL" id="BMAO01007763">
    <property type="protein sequence ID" value="GFR18305.1"/>
    <property type="molecule type" value="Genomic_DNA"/>
</dbReference>
<evidence type="ECO:0000313" key="2">
    <source>
        <dbReference type="Proteomes" id="UP000887116"/>
    </source>
</evidence>
<comment type="caution">
    <text evidence="1">The sequence shown here is derived from an EMBL/GenBank/DDBJ whole genome shotgun (WGS) entry which is preliminary data.</text>
</comment>
<evidence type="ECO:0000313" key="1">
    <source>
        <dbReference type="EMBL" id="GFR18305.1"/>
    </source>
</evidence>
<sequence length="99" mass="11280">MLSTKRSKKWAYLRAVDVSSEEYSIQTDSFSPDHRASVEPTDLLHFPRASYFAAVKARSAPLSPSFLPRFFVLMKRGLRADFSYVHSLIPLQIEISTTL</sequence>
<gene>
    <name evidence="1" type="ORF">TNCT_42161</name>
</gene>
<keyword evidence="2" id="KW-1185">Reference proteome</keyword>
<name>A0A8X6HAE3_TRICU</name>
<dbReference type="Proteomes" id="UP000887116">
    <property type="component" value="Unassembled WGS sequence"/>
</dbReference>
<accession>A0A8X6HAE3</accession>
<protein>
    <submittedName>
        <fullName evidence="1">Uncharacterized protein</fullName>
    </submittedName>
</protein>
<proteinExistence type="predicted"/>